<dbReference type="PROSITE" id="PS51758">
    <property type="entry name" value="LETM1_RBD"/>
    <property type="match status" value="1"/>
</dbReference>
<dbReference type="OrthoDB" id="624114at2759"/>
<proteinExistence type="predicted"/>
<evidence type="ECO:0000313" key="20">
    <source>
        <dbReference type="EMBL" id="KRX42128.1"/>
    </source>
</evidence>
<dbReference type="EMBL" id="JYDJ01000152">
    <property type="protein sequence ID" value="KRX42128.1"/>
    <property type="molecule type" value="Genomic_DNA"/>
</dbReference>
<dbReference type="GO" id="GO:0030003">
    <property type="term" value="P:intracellular monoatomic cation homeostasis"/>
    <property type="evidence" value="ECO:0007669"/>
    <property type="project" value="TreeGrafter"/>
</dbReference>
<evidence type="ECO:0000256" key="13">
    <source>
        <dbReference type="ARBA" id="ARBA00023136"/>
    </source>
</evidence>
<comment type="subcellular location">
    <subcellularLocation>
        <location evidence="1">Mitochondrion inner membrane</location>
        <topology evidence="1">Single-pass membrane protein</topology>
    </subcellularLocation>
</comment>
<evidence type="ECO:0000256" key="14">
    <source>
        <dbReference type="PROSITE-ProRule" id="PRU01094"/>
    </source>
</evidence>
<dbReference type="GO" id="GO:0005743">
    <property type="term" value="C:mitochondrial inner membrane"/>
    <property type="evidence" value="ECO:0007669"/>
    <property type="project" value="UniProtKB-SubCell"/>
</dbReference>
<dbReference type="GO" id="GO:0043022">
    <property type="term" value="F:ribosome binding"/>
    <property type="evidence" value="ECO:0007669"/>
    <property type="project" value="InterPro"/>
</dbReference>
<evidence type="ECO:0000256" key="6">
    <source>
        <dbReference type="ARBA" id="ARBA00022792"/>
    </source>
</evidence>
<dbReference type="Pfam" id="PF07766">
    <property type="entry name" value="LETM1_RBD"/>
    <property type="match status" value="1"/>
</dbReference>
<dbReference type="InterPro" id="IPR033122">
    <property type="entry name" value="LETM1-like_RBD"/>
</dbReference>
<dbReference type="PANTHER" id="PTHR14009:SF1">
    <property type="entry name" value="MITOCHONDRIAL PROTON_CALCIUM EXCHANGER PROTEIN"/>
    <property type="match status" value="1"/>
</dbReference>
<keyword evidence="3" id="KW-0109">Calcium transport</keyword>
<dbReference type="PANTHER" id="PTHR14009">
    <property type="entry name" value="LEUCINE ZIPPER-EF-HAND CONTAINING TRANSMEMBRANE PROTEIN"/>
    <property type="match status" value="1"/>
</dbReference>
<keyword evidence="9 17" id="KW-1133">Transmembrane helix</keyword>
<evidence type="ECO:0000256" key="1">
    <source>
        <dbReference type="ARBA" id="ARBA00004434"/>
    </source>
</evidence>
<evidence type="ECO:0000256" key="17">
    <source>
        <dbReference type="SAM" id="Phobius"/>
    </source>
</evidence>
<name>A0A0V0TT89_9BILA</name>
<dbReference type="Proteomes" id="UP000055048">
    <property type="component" value="Unassembled WGS sequence"/>
</dbReference>
<keyword evidence="12 14" id="KW-0496">Mitochondrion</keyword>
<evidence type="ECO:0000259" key="18">
    <source>
        <dbReference type="PROSITE" id="PS50222"/>
    </source>
</evidence>
<feature type="domain" description="EF-hand" evidence="18">
    <location>
        <begin position="1019"/>
        <end position="1054"/>
    </location>
</feature>
<accession>A0A0V0TT89</accession>
<reference evidence="20 21" key="1">
    <citation type="submission" date="2015-01" db="EMBL/GenBank/DDBJ databases">
        <title>Evolution of Trichinella species and genotypes.</title>
        <authorList>
            <person name="Korhonen P.K."/>
            <person name="Edoardo P."/>
            <person name="Giuseppe L.R."/>
            <person name="Gasser R.B."/>
        </authorList>
    </citation>
    <scope>NUCLEOTIDE SEQUENCE [LARGE SCALE GENOMIC DNA]</scope>
    <source>
        <strain evidence="20">ISS417</strain>
    </source>
</reference>
<evidence type="ECO:0000256" key="8">
    <source>
        <dbReference type="ARBA" id="ARBA00022946"/>
    </source>
</evidence>
<dbReference type="AlphaFoldDB" id="A0A0V0TT89"/>
<dbReference type="Pfam" id="PF26561">
    <property type="entry name" value="LETM1_C"/>
    <property type="match status" value="1"/>
</dbReference>
<evidence type="ECO:0000256" key="9">
    <source>
        <dbReference type="ARBA" id="ARBA00022989"/>
    </source>
</evidence>
<evidence type="ECO:0000256" key="7">
    <source>
        <dbReference type="ARBA" id="ARBA00022837"/>
    </source>
</evidence>
<feature type="compositionally biased region" description="Basic and acidic residues" evidence="16">
    <location>
        <begin position="278"/>
        <end position="291"/>
    </location>
</feature>
<evidence type="ECO:0000256" key="15">
    <source>
        <dbReference type="SAM" id="Coils"/>
    </source>
</evidence>
<evidence type="ECO:0000256" key="2">
    <source>
        <dbReference type="ARBA" id="ARBA00022448"/>
    </source>
</evidence>
<keyword evidence="21" id="KW-1185">Reference proteome</keyword>
<evidence type="ECO:0000256" key="4">
    <source>
        <dbReference type="ARBA" id="ARBA00022692"/>
    </source>
</evidence>
<evidence type="ECO:0000313" key="21">
    <source>
        <dbReference type="Proteomes" id="UP000055048"/>
    </source>
</evidence>
<keyword evidence="10 15" id="KW-0175">Coiled coil</keyword>
<feature type="region of interest" description="Disordered" evidence="16">
    <location>
        <begin position="35"/>
        <end position="91"/>
    </location>
</feature>
<keyword evidence="13 17" id="KW-0472">Membrane</keyword>
<keyword evidence="4 17" id="KW-0812">Transmembrane</keyword>
<evidence type="ECO:0000256" key="11">
    <source>
        <dbReference type="ARBA" id="ARBA00023065"/>
    </source>
</evidence>
<gene>
    <name evidence="20" type="primary">letm1</name>
    <name evidence="20" type="ORF">T05_5955</name>
</gene>
<comment type="caution">
    <text evidence="20">The sequence shown here is derived from an EMBL/GenBank/DDBJ whole genome shotgun (WGS) entry which is preliminary data.</text>
</comment>
<evidence type="ECO:0000256" key="10">
    <source>
        <dbReference type="ARBA" id="ARBA00023054"/>
    </source>
</evidence>
<evidence type="ECO:0000256" key="16">
    <source>
        <dbReference type="SAM" id="MobiDB-lite"/>
    </source>
</evidence>
<evidence type="ECO:0000256" key="5">
    <source>
        <dbReference type="ARBA" id="ARBA00022723"/>
    </source>
</evidence>
<dbReference type="InterPro" id="IPR059005">
    <property type="entry name" value="LETM1_C"/>
</dbReference>
<keyword evidence="5" id="KW-0479">Metal-binding</keyword>
<feature type="transmembrane region" description="Helical" evidence="17">
    <location>
        <begin position="554"/>
        <end position="577"/>
    </location>
</feature>
<keyword evidence="11" id="KW-0406">Ion transport</keyword>
<keyword evidence="6" id="KW-0999">Mitochondrion inner membrane</keyword>
<keyword evidence="2" id="KW-0813">Transport</keyword>
<feature type="domain" description="Letm1 RBD" evidence="19">
    <location>
        <begin position="600"/>
        <end position="894"/>
    </location>
</feature>
<dbReference type="PROSITE" id="PS50222">
    <property type="entry name" value="EF_HAND_2"/>
    <property type="match status" value="1"/>
</dbReference>
<dbReference type="InterPro" id="IPR002048">
    <property type="entry name" value="EF_hand_dom"/>
</dbReference>
<protein>
    <submittedName>
        <fullName evidence="20">LETM1 and EF-hand domain-containing protein 1, mitochondrial</fullName>
    </submittedName>
</protein>
<feature type="region of interest" description="Disordered" evidence="16">
    <location>
        <begin position="274"/>
        <end position="298"/>
    </location>
</feature>
<dbReference type="STRING" id="144512.A0A0V0TT89"/>
<sequence>MFREKSVCYKCLKTDHRTRECRTGPPCGVDRCRKPHHQLLHPPTTRKPPRHRSPTNPTRAFWPLEAPLVGPNPDRPRPSLRTGWKPRGGKLPLRHGAKVSFIRKDVAEVLGLTESHERCRFTTLGGRVGPERKWMRVEFRLGAVESSCQTEASTLVQALAIPRVCGRVQPVPGQRSDGAPAGTKPEMGQRRETPLMIDVLIGIDYYYEFVTGRMRRRETGGPVALETVFGWVVCERTSPRRTAEVESFLTNPENSPDVLLRKNVEIDEVEILPEEDVPEKNKEAREKREHTSTSGAEKCRVSLPRGQRGLPNIVKRTRRQLAIVKRGLKGGSIEKDQAKPAPETCSLSGDETTLLIAAGQETSSFTGTASSTGLKASENILTDSGVKSVVDSFKATGGKGMTSVWKAIFCPWLRSTKQNAFDCGWSREVFLQELLRVLVLCWNGKRNFHLSAICLHPTGDGHSKVEAMLKALKEDVEESERLREKRNLMKKSMEIQKKQSLWLRFKNEMQHYYHGFKLLYIDVKVCLRLLRRLLTGETLMRKERRQLIRTTSDLFRLVPFLIFIIVPFMEFALPLVLKFFPGLLPSTFQEEHKEQEKRNKALKVKLDMAKFLQDTLEDLSLERKKNSDGLNQLTEFSAFMKKIREEGGGYVSNDDLLKYSKFFEDELTLDSLSYAQLRALCLIVGIQPIGTTNMLLLQLRLKLRELKADDQLIVKEGIDSLSESELQTACRARGMRALGVPVSRLKAQLAKWLELSLNEQVPPSLLLLSSTLYIQEDVPFSVRLKTILSTLPSHIADEAKIKLAEIEGVRVDNKTKFDLIVSLEEALKKEAEEQRSKQKEKGVAQKATVVRSPTEEVEAVVKAASVPVTESDVLLDSAPLVKDKSTQIDAPIESSELREIEHLVETVKGPLNEVKDDLIELKEQVQEHKEEVEEVQSIFKSRGDDVKVSKAARLLQSQVDRLVERVDKLVDRMEGKKIIASVDEKQIDPSAIAKHEKKMATLSEVLAPLKQLKQMPNEAKMKRIYQVLEAFDEDRDGAIDLDLALKVIDLMMKESVEINSEQVNKALEILKKEEDLLGESAASDSVEKKSKNGKGLHQSKLAQ</sequence>
<evidence type="ECO:0000259" key="19">
    <source>
        <dbReference type="PROSITE" id="PS51758"/>
    </source>
</evidence>
<organism evidence="20 21">
    <name type="scientific">Trichinella murrelli</name>
    <dbReference type="NCBI Taxonomy" id="144512"/>
    <lineage>
        <taxon>Eukaryota</taxon>
        <taxon>Metazoa</taxon>
        <taxon>Ecdysozoa</taxon>
        <taxon>Nematoda</taxon>
        <taxon>Enoplea</taxon>
        <taxon>Dorylaimia</taxon>
        <taxon>Trichinellida</taxon>
        <taxon>Trichinellidae</taxon>
        <taxon>Trichinella</taxon>
    </lineage>
</organism>
<keyword evidence="7" id="KW-0106">Calcium</keyword>
<dbReference type="InterPro" id="IPR044202">
    <property type="entry name" value="LETM1/MDM38-like"/>
</dbReference>
<keyword evidence="8" id="KW-0809">Transit peptide</keyword>
<evidence type="ECO:0000256" key="12">
    <source>
        <dbReference type="ARBA" id="ARBA00023128"/>
    </source>
</evidence>
<evidence type="ECO:0000256" key="3">
    <source>
        <dbReference type="ARBA" id="ARBA00022568"/>
    </source>
</evidence>
<feature type="region of interest" description="Disordered" evidence="16">
    <location>
        <begin position="1079"/>
        <end position="1103"/>
    </location>
</feature>
<dbReference type="GO" id="GO:0005509">
    <property type="term" value="F:calcium ion binding"/>
    <property type="evidence" value="ECO:0007669"/>
    <property type="project" value="InterPro"/>
</dbReference>
<feature type="coiled-coil region" evidence="15">
    <location>
        <begin position="911"/>
        <end position="972"/>
    </location>
</feature>